<dbReference type="InterPro" id="IPR013103">
    <property type="entry name" value="RVT_2"/>
</dbReference>
<dbReference type="Proteomes" id="UP000288805">
    <property type="component" value="Unassembled WGS sequence"/>
</dbReference>
<protein>
    <recommendedName>
        <fullName evidence="1">Reverse transcriptase Ty1/copia-type domain-containing protein</fullName>
    </recommendedName>
</protein>
<feature type="domain" description="Reverse transcriptase Ty1/copia-type" evidence="1">
    <location>
        <begin position="27"/>
        <end position="70"/>
    </location>
</feature>
<sequence length="82" mass="9322">MERSKGRTLIGCKWIFIVKCKDDGTYRIDYQETFALIANMKTVRILLSLAANLGWSLHPIDVKNAFLNGNSRGDVRATTTRF</sequence>
<evidence type="ECO:0000313" key="2">
    <source>
        <dbReference type="EMBL" id="RVW37958.1"/>
    </source>
</evidence>
<proteinExistence type="predicted"/>
<gene>
    <name evidence="2" type="ORF">CK203_105973</name>
</gene>
<dbReference type="EMBL" id="QGNW01001518">
    <property type="protein sequence ID" value="RVW37958.1"/>
    <property type="molecule type" value="Genomic_DNA"/>
</dbReference>
<name>A0A438DRT1_VITVI</name>
<evidence type="ECO:0000313" key="3">
    <source>
        <dbReference type="Proteomes" id="UP000288805"/>
    </source>
</evidence>
<evidence type="ECO:0000259" key="1">
    <source>
        <dbReference type="Pfam" id="PF07727"/>
    </source>
</evidence>
<dbReference type="Pfam" id="PF07727">
    <property type="entry name" value="RVT_2"/>
    <property type="match status" value="1"/>
</dbReference>
<accession>A0A438DRT1</accession>
<reference evidence="2 3" key="1">
    <citation type="journal article" date="2018" name="PLoS Genet.">
        <title>Population sequencing reveals clonal diversity and ancestral inbreeding in the grapevine cultivar Chardonnay.</title>
        <authorList>
            <person name="Roach M.J."/>
            <person name="Johnson D.L."/>
            <person name="Bohlmann J."/>
            <person name="van Vuuren H.J."/>
            <person name="Jones S.J."/>
            <person name="Pretorius I.S."/>
            <person name="Schmidt S.A."/>
            <person name="Borneman A.R."/>
        </authorList>
    </citation>
    <scope>NUCLEOTIDE SEQUENCE [LARGE SCALE GENOMIC DNA]</scope>
    <source>
        <strain evidence="3">cv. Chardonnay</strain>
        <tissue evidence="2">Leaf</tissue>
    </source>
</reference>
<organism evidence="2 3">
    <name type="scientific">Vitis vinifera</name>
    <name type="common">Grape</name>
    <dbReference type="NCBI Taxonomy" id="29760"/>
    <lineage>
        <taxon>Eukaryota</taxon>
        <taxon>Viridiplantae</taxon>
        <taxon>Streptophyta</taxon>
        <taxon>Embryophyta</taxon>
        <taxon>Tracheophyta</taxon>
        <taxon>Spermatophyta</taxon>
        <taxon>Magnoliopsida</taxon>
        <taxon>eudicotyledons</taxon>
        <taxon>Gunneridae</taxon>
        <taxon>Pentapetalae</taxon>
        <taxon>rosids</taxon>
        <taxon>Vitales</taxon>
        <taxon>Vitaceae</taxon>
        <taxon>Viteae</taxon>
        <taxon>Vitis</taxon>
    </lineage>
</organism>
<comment type="caution">
    <text evidence="2">The sequence shown here is derived from an EMBL/GenBank/DDBJ whole genome shotgun (WGS) entry which is preliminary data.</text>
</comment>
<dbReference type="AlphaFoldDB" id="A0A438DRT1"/>